<dbReference type="EMBL" id="JAMZEG020000001">
    <property type="protein sequence ID" value="MDE8601471.1"/>
    <property type="molecule type" value="Genomic_DNA"/>
</dbReference>
<dbReference type="RefSeq" id="WP_255893652.1">
    <property type="nucleotide sequence ID" value="NZ_JAMZEG020000001.1"/>
</dbReference>
<dbReference type="Proteomes" id="UP001139522">
    <property type="component" value="Unassembled WGS sequence"/>
</dbReference>
<evidence type="ECO:0000313" key="2">
    <source>
        <dbReference type="EMBL" id="MDE8601471.1"/>
    </source>
</evidence>
<keyword evidence="1" id="KW-0812">Transmembrane</keyword>
<sequence length="292" mass="33946">MELEFKELPFYKRWLYNILGFSIIPIIISPVGLIYISVPEEQKTAIKSWIPNNIKDYSLSLYSAETWLVILLVITIICSIWGGIGSHINAIIMKNKYKVIRKSYISLKKESESKSINCYHLFSNWLYSYSNHLNLTVSERVSLYKLDMNLFSCIGRYSENEKFNSKPSRLYPRHQGGISRTWEAGVFEDTGAPDPENDMQAWVDYNVDNYDFTEEDLSKIRMKSRAFYGIRLKNLRQQTIAVILFESLQPNGLPIEKCKRLLNSQEKMNLISLIDSLDKHIPTLESARKEGF</sequence>
<evidence type="ECO:0000256" key="1">
    <source>
        <dbReference type="SAM" id="Phobius"/>
    </source>
</evidence>
<accession>A0ABT5WCY0</accession>
<keyword evidence="3" id="KW-1185">Reference proteome</keyword>
<keyword evidence="1" id="KW-0472">Membrane</keyword>
<feature type="transmembrane region" description="Helical" evidence="1">
    <location>
        <begin position="14"/>
        <end position="38"/>
    </location>
</feature>
<comment type="caution">
    <text evidence="2">The sequence shown here is derived from an EMBL/GenBank/DDBJ whole genome shotgun (WGS) entry which is preliminary data.</text>
</comment>
<protein>
    <submittedName>
        <fullName evidence="2">Uncharacterized protein</fullName>
    </submittedName>
</protein>
<keyword evidence="1" id="KW-1133">Transmembrane helix</keyword>
<feature type="transmembrane region" description="Helical" evidence="1">
    <location>
        <begin position="67"/>
        <end position="92"/>
    </location>
</feature>
<name>A0ABT5WCY0_9GAMM</name>
<reference evidence="2" key="1">
    <citation type="submission" date="2023-01" db="EMBL/GenBank/DDBJ databases">
        <title>Psychroserpens sp. MSW6 and Marinomonas sp. RSW2, isolated from seawater.</title>
        <authorList>
            <person name="Kristyanto S."/>
            <person name="Jung J."/>
            <person name="Kim J.M."/>
            <person name="Jeon C.O."/>
        </authorList>
    </citation>
    <scope>NUCLEOTIDE SEQUENCE</scope>
    <source>
        <strain evidence="2">RSW2</strain>
    </source>
</reference>
<organism evidence="2 3">
    <name type="scientific">Marinomonas maritima</name>
    <dbReference type="NCBI Taxonomy" id="2940935"/>
    <lineage>
        <taxon>Bacteria</taxon>
        <taxon>Pseudomonadati</taxon>
        <taxon>Pseudomonadota</taxon>
        <taxon>Gammaproteobacteria</taxon>
        <taxon>Oceanospirillales</taxon>
        <taxon>Oceanospirillaceae</taxon>
        <taxon>Marinomonas</taxon>
    </lineage>
</organism>
<proteinExistence type="predicted"/>
<gene>
    <name evidence="2" type="ORF">M3I01_000830</name>
</gene>
<evidence type="ECO:0000313" key="3">
    <source>
        <dbReference type="Proteomes" id="UP001139522"/>
    </source>
</evidence>